<feature type="domain" description="Lactate racemase C-terminal" evidence="2">
    <location>
        <begin position="281"/>
        <end position="396"/>
    </location>
</feature>
<dbReference type="InterPro" id="IPR047926">
    <property type="entry name" value="Ni_dep_LarA"/>
</dbReference>
<evidence type="ECO:0000259" key="2">
    <source>
        <dbReference type="Pfam" id="PF21113"/>
    </source>
</evidence>
<dbReference type="InterPro" id="IPR043166">
    <property type="entry name" value="LarA-like_C"/>
</dbReference>
<dbReference type="AlphaFoldDB" id="A0A9D1E9H5"/>
<dbReference type="Pfam" id="PF09861">
    <property type="entry name" value="Lar_N"/>
    <property type="match status" value="1"/>
</dbReference>
<sequence length="423" mass="46269">MDEKISLKYGEETVEIDVRGAASIETILPKPMEEITDLRKAFLRAVEQDAIGGVTLKDAVGPEDEVTIVVSDITRSWMHQDRVMPLLVEYLHDRIGVPYEKTVILIALGTHRKSTPEEMVKICSKEVCDKVRVVDHDCDADDLVYVGTTPLGTKVMMNPLVVGRKVIVMGGTVHHMMAGFGGGRKNLLPGVAGRETIRQNHERALDPEKAMSDVRVGCCKLTGNPIHEDMVEAAHLVHADFGINLVVAASGAHSGIFCGEMDAAWEASCEYQRKCYEIEVKEPADIVLCSSGGYPKDMNLYQGCKGMLNAMRALKPGGTMFWACKCPEGGGAPDYFSWLKPLQEGHLDASLRADFTIGGYIFFLTVEQLNKAAHVYTLTELDPEMVKPMGMEAGRDAAELIGKIDFTGKRVYVLPLAGSVVPV</sequence>
<protein>
    <submittedName>
        <fullName evidence="3">Nickel-dependent lactate racemase</fullName>
    </submittedName>
</protein>
<organism evidence="3 4">
    <name type="scientific">Candidatus Pullilachnospira gallistercoris</name>
    <dbReference type="NCBI Taxonomy" id="2840911"/>
    <lineage>
        <taxon>Bacteria</taxon>
        <taxon>Bacillati</taxon>
        <taxon>Bacillota</taxon>
        <taxon>Clostridia</taxon>
        <taxon>Lachnospirales</taxon>
        <taxon>Lachnospiraceae</taxon>
        <taxon>Lachnospiraceae incertae sedis</taxon>
        <taxon>Candidatus Pullilachnospira</taxon>
    </lineage>
</organism>
<dbReference type="Gene3D" id="3.40.50.11440">
    <property type="match status" value="1"/>
</dbReference>
<reference evidence="3" key="2">
    <citation type="journal article" date="2021" name="PeerJ">
        <title>Extensive microbial diversity within the chicken gut microbiome revealed by metagenomics and culture.</title>
        <authorList>
            <person name="Gilroy R."/>
            <person name="Ravi A."/>
            <person name="Getino M."/>
            <person name="Pursley I."/>
            <person name="Horton D.L."/>
            <person name="Alikhan N.F."/>
            <person name="Baker D."/>
            <person name="Gharbi K."/>
            <person name="Hall N."/>
            <person name="Watson M."/>
            <person name="Adriaenssens E.M."/>
            <person name="Foster-Nyarko E."/>
            <person name="Jarju S."/>
            <person name="Secka A."/>
            <person name="Antonio M."/>
            <person name="Oren A."/>
            <person name="Chaudhuri R.R."/>
            <person name="La Ragione R."/>
            <person name="Hildebrand F."/>
            <person name="Pallen M.J."/>
        </authorList>
    </citation>
    <scope>NUCLEOTIDE SEQUENCE</scope>
    <source>
        <strain evidence="3">ChiSjej5B23-6657</strain>
    </source>
</reference>
<dbReference type="InterPro" id="IPR048068">
    <property type="entry name" value="LarA-like"/>
</dbReference>
<gene>
    <name evidence="3" type="primary">larA</name>
    <name evidence="3" type="ORF">IAA55_05450</name>
</gene>
<dbReference type="Pfam" id="PF21113">
    <property type="entry name" value="LarA_C"/>
    <property type="match status" value="1"/>
</dbReference>
<name>A0A9D1E9H5_9FIRM</name>
<dbReference type="NCBIfam" id="NF033504">
    <property type="entry name" value="Ni_dep_LarA"/>
    <property type="match status" value="1"/>
</dbReference>
<dbReference type="Proteomes" id="UP000823912">
    <property type="component" value="Unassembled WGS sequence"/>
</dbReference>
<evidence type="ECO:0000259" key="1">
    <source>
        <dbReference type="Pfam" id="PF09861"/>
    </source>
</evidence>
<dbReference type="PANTHER" id="PTHR33171:SF17">
    <property type="entry name" value="LARA-LIKE N-TERMINAL DOMAIN-CONTAINING PROTEIN"/>
    <property type="match status" value="1"/>
</dbReference>
<reference evidence="3" key="1">
    <citation type="submission" date="2020-10" db="EMBL/GenBank/DDBJ databases">
        <authorList>
            <person name="Gilroy R."/>
        </authorList>
    </citation>
    <scope>NUCLEOTIDE SEQUENCE</scope>
    <source>
        <strain evidence="3">ChiSjej5B23-6657</strain>
    </source>
</reference>
<dbReference type="InterPro" id="IPR018657">
    <property type="entry name" value="LarA-like_N"/>
</dbReference>
<dbReference type="EMBL" id="DVHM01000087">
    <property type="protein sequence ID" value="HIR70707.1"/>
    <property type="molecule type" value="Genomic_DNA"/>
</dbReference>
<dbReference type="InterPro" id="IPR048520">
    <property type="entry name" value="LarA_C"/>
</dbReference>
<dbReference type="GO" id="GO:0050043">
    <property type="term" value="F:lactate racemase activity"/>
    <property type="evidence" value="ECO:0007669"/>
    <property type="project" value="InterPro"/>
</dbReference>
<dbReference type="PANTHER" id="PTHR33171">
    <property type="entry name" value="LAR_N DOMAIN-CONTAINING PROTEIN"/>
    <property type="match status" value="1"/>
</dbReference>
<accession>A0A9D1E9H5</accession>
<evidence type="ECO:0000313" key="4">
    <source>
        <dbReference type="Proteomes" id="UP000823912"/>
    </source>
</evidence>
<dbReference type="Gene3D" id="3.90.226.30">
    <property type="match status" value="1"/>
</dbReference>
<comment type="caution">
    <text evidence="3">The sequence shown here is derived from an EMBL/GenBank/DDBJ whole genome shotgun (WGS) entry which is preliminary data.</text>
</comment>
<proteinExistence type="predicted"/>
<evidence type="ECO:0000313" key="3">
    <source>
        <dbReference type="EMBL" id="HIR70707.1"/>
    </source>
</evidence>
<feature type="domain" description="LarA-like N-terminal" evidence="1">
    <location>
        <begin position="9"/>
        <end position="211"/>
    </location>
</feature>